<dbReference type="Pfam" id="PF03286">
    <property type="entry name" value="Pox_Ag35"/>
    <property type="match status" value="1"/>
</dbReference>
<evidence type="ECO:0000313" key="2">
    <source>
        <dbReference type="EMBL" id="ALA62480.1"/>
    </source>
</evidence>
<organism evidence="2 3">
    <name type="scientific">Turkeypox virus</name>
    <dbReference type="NCBI Taxonomy" id="336486"/>
    <lineage>
        <taxon>Viruses</taxon>
        <taxon>Varidnaviria</taxon>
        <taxon>Bamfordvirae</taxon>
        <taxon>Nucleocytoviricota</taxon>
        <taxon>Pokkesviricetes</taxon>
        <taxon>Chitovirales</taxon>
        <taxon>Poxviridae</taxon>
        <taxon>Chordopoxvirinae</taxon>
        <taxon>Avipoxvirus</taxon>
        <taxon>Avipoxvirus turkeypox</taxon>
    </lineage>
</organism>
<dbReference type="OrthoDB" id="36980at10239"/>
<dbReference type="EMBL" id="KP728110">
    <property type="protein sequence ID" value="ALA62480.1"/>
    <property type="molecule type" value="Genomic_DNA"/>
</dbReference>
<keyword evidence="3" id="KW-1185">Reference proteome</keyword>
<feature type="compositionally biased region" description="Basic and acidic residues" evidence="1">
    <location>
        <begin position="1"/>
        <end position="24"/>
    </location>
</feature>
<protein>
    <submittedName>
        <fullName evidence="2">Late transcription factor VLTF-4</fullName>
    </submittedName>
</protein>
<sequence length="170" mass="19090">MSWSNSDEKPNFRTIDDLRAKVKAENNQQDNSASDTESESIPITTKKSVKKQPKKSKKNECGNTINNDSYVKELDVYDLDVVSDGGKSSDDLPDSTELPDIRLVINEINKNLKTTITKITCLTTVVKDLSLTDIPKHIGKAVKEVEKLREALYSLNINIPITKQQRKKAK</sequence>
<dbReference type="GeneID" id="26122796"/>
<reference evidence="2 3" key="1">
    <citation type="journal article" date="2015" name="Infect. Genet. Evol.">
        <title>Unique genomic organization of a novel Avipoxvirus detected in turkey (Meleagris gallopavo).</title>
        <authorList>
            <person name="Banyai K."/>
            <person name="Palya V."/>
            <person name="Denes B."/>
            <person name="Glavits R."/>
            <person name="Ivanics E."/>
            <person name="Horvath B."/>
            <person name="Farkas S.L."/>
            <person name="Marton S."/>
            <person name="Balint A."/>
            <person name="Gyuranecz M."/>
            <person name="Erdelyi K."/>
            <person name="Dan A."/>
        </authorList>
    </citation>
    <scope>NUCLEOTIDE SEQUENCE [LARGE SCALE GENOMIC DNA]</scope>
    <source>
        <strain evidence="2 3">TKPV-HU1124/2011</strain>
    </source>
</reference>
<dbReference type="KEGG" id="vg:26122796"/>
<name>A0A0M3PBA6_9POXV</name>
<dbReference type="RefSeq" id="YP_009177127.1">
    <property type="nucleotide sequence ID" value="NC_028238.1"/>
</dbReference>
<dbReference type="Proteomes" id="UP000142477">
    <property type="component" value="Segment"/>
</dbReference>
<dbReference type="GO" id="GO:0019031">
    <property type="term" value="C:viral envelope"/>
    <property type="evidence" value="ECO:0007669"/>
    <property type="project" value="InterPro"/>
</dbReference>
<feature type="region of interest" description="Disordered" evidence="1">
    <location>
        <begin position="1"/>
        <end position="64"/>
    </location>
</feature>
<feature type="compositionally biased region" description="Polar residues" evidence="1">
    <location>
        <begin position="25"/>
        <end position="45"/>
    </location>
</feature>
<dbReference type="InterPro" id="IPR004966">
    <property type="entry name" value="Pox_Ag35"/>
</dbReference>
<proteinExistence type="predicted"/>
<evidence type="ECO:0000256" key="1">
    <source>
        <dbReference type="SAM" id="MobiDB-lite"/>
    </source>
</evidence>
<evidence type="ECO:0000313" key="3">
    <source>
        <dbReference type="Proteomes" id="UP000142477"/>
    </source>
</evidence>
<feature type="compositionally biased region" description="Basic residues" evidence="1">
    <location>
        <begin position="47"/>
        <end position="57"/>
    </location>
</feature>
<accession>A0A0M3PBA6</accession>